<feature type="compositionally biased region" description="Basic and acidic residues" evidence="11">
    <location>
        <begin position="244"/>
        <end position="256"/>
    </location>
</feature>
<comment type="similarity">
    <text evidence="2">Belongs to the ERD2 family.</text>
</comment>
<evidence type="ECO:0000256" key="9">
    <source>
        <dbReference type="ARBA" id="ARBA00023136"/>
    </source>
</evidence>
<dbReference type="Proteomes" id="UP000222788">
    <property type="component" value="Unassembled WGS sequence"/>
</dbReference>
<dbReference type="InterPro" id="IPR000133">
    <property type="entry name" value="ER_ret_rcpt"/>
</dbReference>
<feature type="transmembrane region" description="Helical" evidence="12">
    <location>
        <begin position="93"/>
        <end position="112"/>
    </location>
</feature>
<dbReference type="PANTHER" id="PTHR10585">
    <property type="entry name" value="ER LUMEN PROTEIN RETAINING RECEPTOR"/>
    <property type="match status" value="1"/>
</dbReference>
<comment type="subcellular location">
    <subcellularLocation>
        <location evidence="1">Endoplasmic reticulum membrane</location>
        <topology evidence="1">Multi-pass membrane protein</topology>
    </subcellularLocation>
</comment>
<dbReference type="STRING" id="1035309.A0A2C5WZL8"/>
<keyword evidence="4 12" id="KW-0812">Transmembrane</keyword>
<evidence type="ECO:0000313" key="13">
    <source>
        <dbReference type="EMBL" id="PHH51457.1"/>
    </source>
</evidence>
<feature type="transmembrane region" description="Helical" evidence="12">
    <location>
        <begin position="124"/>
        <end position="143"/>
    </location>
</feature>
<protein>
    <submittedName>
        <fullName evidence="13">ER lumen protein-retaining receptor 3</fullName>
    </submittedName>
</protein>
<dbReference type="GO" id="GO:0005789">
    <property type="term" value="C:endoplasmic reticulum membrane"/>
    <property type="evidence" value="ECO:0007669"/>
    <property type="project" value="UniProtKB-SubCell"/>
</dbReference>
<reference evidence="13 14" key="2">
    <citation type="journal article" date="2013" name="IMA Fungus">
        <title>IMA Genome-F 1: Ceratocystis fimbriata: Draft nuclear genome sequence for the plant pathogen, Ceratocystis fimbriata.</title>
        <authorList>
            <person name="Wilken P.M."/>
            <person name="Steenkamp E.T."/>
            <person name="Wingfield M.J."/>
            <person name="de Beer Z.W."/>
            <person name="Wingfield B.D."/>
        </authorList>
    </citation>
    <scope>NUCLEOTIDE SEQUENCE [LARGE SCALE GENOMIC DNA]</scope>
    <source>
        <strain evidence="13 14">CBS 114723</strain>
    </source>
</reference>
<proteinExistence type="inferred from homology"/>
<keyword evidence="5" id="KW-0256">Endoplasmic reticulum</keyword>
<reference evidence="13 14" key="1">
    <citation type="journal article" date="2013" name="Fungal Biol.">
        <title>Analysis of microsatellite markers in the genome of the plant pathogen Ceratocystis fimbriata.</title>
        <authorList>
            <person name="Simpson M.C."/>
            <person name="Wilken P.M."/>
            <person name="Coetzee M.P."/>
            <person name="Wingfield M.J."/>
            <person name="Wingfield B.D."/>
        </authorList>
    </citation>
    <scope>NUCLEOTIDE SEQUENCE [LARGE SCALE GENOMIC DNA]</scope>
    <source>
        <strain evidence="13 14">CBS 114723</strain>
    </source>
</reference>
<evidence type="ECO:0000256" key="4">
    <source>
        <dbReference type="ARBA" id="ARBA00022692"/>
    </source>
</evidence>
<dbReference type="OrthoDB" id="7694678at2759"/>
<feature type="region of interest" description="Disordered" evidence="11">
    <location>
        <begin position="244"/>
        <end position="372"/>
    </location>
</feature>
<comment type="caution">
    <text evidence="13">The sequence shown here is derived from an EMBL/GenBank/DDBJ whole genome shotgun (WGS) entry which is preliminary data.</text>
</comment>
<feature type="transmembrane region" description="Helical" evidence="12">
    <location>
        <begin position="61"/>
        <end position="81"/>
    </location>
</feature>
<dbReference type="EMBL" id="APWK03000092">
    <property type="protein sequence ID" value="PHH51457.1"/>
    <property type="molecule type" value="Genomic_DNA"/>
</dbReference>
<feature type="compositionally biased region" description="Basic and acidic residues" evidence="11">
    <location>
        <begin position="296"/>
        <end position="315"/>
    </location>
</feature>
<evidence type="ECO:0000256" key="3">
    <source>
        <dbReference type="ARBA" id="ARBA00022448"/>
    </source>
</evidence>
<dbReference type="GO" id="GO:0046923">
    <property type="term" value="F:ER retention sequence binding"/>
    <property type="evidence" value="ECO:0007669"/>
    <property type="project" value="InterPro"/>
</dbReference>
<feature type="transmembrane region" description="Helical" evidence="12">
    <location>
        <begin position="155"/>
        <end position="176"/>
    </location>
</feature>
<dbReference type="GO" id="GO:0006621">
    <property type="term" value="P:protein retention in ER lumen"/>
    <property type="evidence" value="ECO:0007669"/>
    <property type="project" value="InterPro"/>
</dbReference>
<evidence type="ECO:0000256" key="12">
    <source>
        <dbReference type="SAM" id="Phobius"/>
    </source>
</evidence>
<dbReference type="GO" id="GO:0015031">
    <property type="term" value="P:protein transport"/>
    <property type="evidence" value="ECO:0007669"/>
    <property type="project" value="UniProtKB-KW"/>
</dbReference>
<keyword evidence="7" id="KW-0653">Protein transport</keyword>
<feature type="compositionally biased region" description="Polar residues" evidence="11">
    <location>
        <begin position="261"/>
        <end position="271"/>
    </location>
</feature>
<evidence type="ECO:0000256" key="11">
    <source>
        <dbReference type="SAM" id="MobiDB-lite"/>
    </source>
</evidence>
<name>A0A2C5WZL8_9PEZI</name>
<keyword evidence="3" id="KW-0813">Transport</keyword>
<evidence type="ECO:0000256" key="8">
    <source>
        <dbReference type="ARBA" id="ARBA00022989"/>
    </source>
</evidence>
<organism evidence="13 14">
    <name type="scientific">Ceratocystis fimbriata CBS 114723</name>
    <dbReference type="NCBI Taxonomy" id="1035309"/>
    <lineage>
        <taxon>Eukaryota</taxon>
        <taxon>Fungi</taxon>
        <taxon>Dikarya</taxon>
        <taxon>Ascomycota</taxon>
        <taxon>Pezizomycotina</taxon>
        <taxon>Sordariomycetes</taxon>
        <taxon>Hypocreomycetidae</taxon>
        <taxon>Microascales</taxon>
        <taxon>Ceratocystidaceae</taxon>
        <taxon>Ceratocystis</taxon>
    </lineage>
</organism>
<evidence type="ECO:0000256" key="6">
    <source>
        <dbReference type="ARBA" id="ARBA00022892"/>
    </source>
</evidence>
<evidence type="ECO:0000313" key="14">
    <source>
        <dbReference type="Proteomes" id="UP000222788"/>
    </source>
</evidence>
<keyword evidence="14" id="KW-1185">Reference proteome</keyword>
<dbReference type="AlphaFoldDB" id="A0A2C5WZL8"/>
<accession>A0A2C5WZL8</accession>
<dbReference type="GO" id="GO:0016192">
    <property type="term" value="P:vesicle-mediated transport"/>
    <property type="evidence" value="ECO:0007669"/>
    <property type="project" value="UniProtKB-KW"/>
</dbReference>
<keyword evidence="10 13" id="KW-0675">Receptor</keyword>
<keyword evidence="8 12" id="KW-1133">Transmembrane helix</keyword>
<evidence type="ECO:0000256" key="7">
    <source>
        <dbReference type="ARBA" id="ARBA00022927"/>
    </source>
</evidence>
<keyword evidence="9 12" id="KW-0472">Membrane</keyword>
<dbReference type="PRINTS" id="PR00660">
    <property type="entry name" value="ERLUMENR"/>
</dbReference>
<evidence type="ECO:0000256" key="1">
    <source>
        <dbReference type="ARBA" id="ARBA00004477"/>
    </source>
</evidence>
<evidence type="ECO:0000256" key="10">
    <source>
        <dbReference type="ARBA" id="ARBA00023170"/>
    </source>
</evidence>
<sequence>MALFRILGDISHASSKCILITAIHRNASAEGVSLISQIFYALVFLTRYTDLFQETYLWNTIFKIFYIFSSLYIVAIMQFHFPRTRELELSWKLGGIIFVGSLGLTPFVYWFSNHPSGHFFITSLYDFSLILESVCILPQLLLLRQTSIPTVINSFYLLALGAYRALYVLNWCVRSLDKDDYPLNHVSVFFGIVQTVLYADFFYVYYSRQRVKLRNGSIIDSEDMDRGWIINRLFGHNIEPLAHNDEENPRSLRRNGDLSVNAGSHSQSGSASRAKWGSRGISISADDDTLAQAEGSTRDHLSRNVDPDAKMKDPDELALALDDDSDNEGTSNGLGRDASSDEESDDDTSPAAAKKPLTGGSGAGVRNDEWRD</sequence>
<feature type="transmembrane region" description="Helical" evidence="12">
    <location>
        <begin position="188"/>
        <end position="206"/>
    </location>
</feature>
<keyword evidence="6" id="KW-0931">ER-Golgi transport</keyword>
<evidence type="ECO:0000256" key="5">
    <source>
        <dbReference type="ARBA" id="ARBA00022824"/>
    </source>
</evidence>
<dbReference type="Pfam" id="PF00810">
    <property type="entry name" value="ER_lumen_recept"/>
    <property type="match status" value="1"/>
</dbReference>
<evidence type="ECO:0000256" key="2">
    <source>
        <dbReference type="ARBA" id="ARBA00010120"/>
    </source>
</evidence>
<gene>
    <name evidence="13" type="primary">Kdelr3</name>
    <name evidence="13" type="ORF">CFIMG_000165RA</name>
</gene>